<dbReference type="EMBL" id="JAMTCP010000001">
    <property type="protein sequence ID" value="MCP2256525.1"/>
    <property type="molecule type" value="Genomic_DNA"/>
</dbReference>
<protein>
    <submittedName>
        <fullName evidence="2">CHAT domain-containing protein</fullName>
    </submittedName>
</protein>
<dbReference type="Proteomes" id="UP001205311">
    <property type="component" value="Unassembled WGS sequence"/>
</dbReference>
<dbReference type="Gene3D" id="1.25.40.10">
    <property type="entry name" value="Tetratricopeptide repeat domain"/>
    <property type="match status" value="2"/>
</dbReference>
<reference evidence="2 3" key="1">
    <citation type="submission" date="2022-06" db="EMBL/GenBank/DDBJ databases">
        <title>Genomic Encyclopedia of Archaeal and Bacterial Type Strains, Phase II (KMG-II): from individual species to whole genera.</title>
        <authorList>
            <person name="Goeker M."/>
        </authorList>
    </citation>
    <scope>NUCLEOTIDE SEQUENCE [LARGE SCALE GENOMIC DNA]</scope>
    <source>
        <strain evidence="2 3">DSM 40477</strain>
    </source>
</reference>
<gene>
    <name evidence="2" type="ORF">LX15_000208</name>
</gene>
<evidence type="ECO:0000313" key="3">
    <source>
        <dbReference type="Proteomes" id="UP001205311"/>
    </source>
</evidence>
<accession>A0ABT1HM01</accession>
<evidence type="ECO:0000313" key="2">
    <source>
        <dbReference type="EMBL" id="MCP2256525.1"/>
    </source>
</evidence>
<dbReference type="InterPro" id="IPR024983">
    <property type="entry name" value="CHAT_dom"/>
</dbReference>
<dbReference type="RefSeq" id="WP_253667519.1">
    <property type="nucleotide sequence ID" value="NZ_JAMTCP010000001.1"/>
</dbReference>
<feature type="domain" description="CHAT" evidence="1">
    <location>
        <begin position="654"/>
        <end position="954"/>
    </location>
</feature>
<comment type="caution">
    <text evidence="2">The sequence shown here is derived from an EMBL/GenBank/DDBJ whole genome shotgun (WGS) entry which is preliminary data.</text>
</comment>
<evidence type="ECO:0000259" key="1">
    <source>
        <dbReference type="Pfam" id="PF12770"/>
    </source>
</evidence>
<organism evidence="2 3">
    <name type="scientific">Streptoalloteichus tenebrarius (strain ATCC 17920 / DSM 40477 / JCM 4838 / CBS 697.72 / NBRC 16177 / NCIMB 11028 / NRRL B-12390 / A12253. 1 / ISP 5477)</name>
    <name type="common">Streptomyces tenebrarius</name>
    <dbReference type="NCBI Taxonomy" id="1933"/>
    <lineage>
        <taxon>Bacteria</taxon>
        <taxon>Bacillati</taxon>
        <taxon>Actinomycetota</taxon>
        <taxon>Actinomycetes</taxon>
        <taxon>Pseudonocardiales</taxon>
        <taxon>Pseudonocardiaceae</taxon>
        <taxon>Streptoalloteichus</taxon>
    </lineage>
</organism>
<name>A0ABT1HM01_STRSD</name>
<keyword evidence="3" id="KW-1185">Reference proteome</keyword>
<dbReference type="InterPro" id="IPR011990">
    <property type="entry name" value="TPR-like_helical_dom_sf"/>
</dbReference>
<proteinExistence type="predicted"/>
<sequence>MDRVRAAEEWLGWRPLPPPPRRFRRPLARAGAALADYVLDADRSALPRMATAMDAVVGSSRFDDSPVAFRIACLNRAGIAHNWLGVGASDNAELVTAHDLLAEGLRLAPPGSHDQARLDYNLGNTLLNLYQRTGTTELLTRAEWHCRRAVRRAVGDRRLEALCRTGLASALRTRVRVDGDVSALREAIDLARHAVDIAGETPMGHRFKYVLAELLSARNEMHGGLDDLDEAIAVLSEAAQARDHMMSPGTADPITGTLGALLRRRFLRTRDPRDLDVAIQLMRGMVEGVPDPVAAALTNLGNALLTRFEHGGDPEDLRQALDMQLRAVAATRPGDWQAASRHNNAGNSLTAMWRVTGDSRFGELAVREYRAALDLTAEDAPERASREYNLARTLHARGEETGDPALVPQAVDAYARAVRHGLDAAHEWALAAAQHWGAWASTRGEWAEACTAYAGATEATRRLFRTQLLRRNKELWLTESQGLPAAAAYALFRTGALEDAVVTLEAGRGMLLSEALDQDRARLDDLAGTEHGPLLERYRAAVAALDEATLGSAPTEARRARREAVDRAIEDIRGIPGYERFLHRPDIADVRRAVPPDTVVLYLVAAEDSGVAFAVDAEGEVRAAPVPATVAAVGQRVWSLLTRGERWEGTLDAVTRWAWSAVVEPALSVAGTARRVVLIPFGFLAMVPLHAAWRPGADGTRRYLLDDRVVGYAPNIRALEVATRAAGRVPADRLSVVANPDAAAWPSIGYADEEAAWVRRWFVNPGVLRGAAADRPAVLAALADARVHHFICHGVARPDDPTRSALVLSGHDELTLAEILSLRLTGLSVRLAVLSACDTDRPGTALPDEVISFPSGLIQAGFPGVVATQWTIRGEATSLVMARFYQLWRVGGVPPHEALGAAQRWLRDTTNAEKVRDLSPDADTPGTRALVRALRLRDPNARSYVHPVHWAAFSFHGC</sequence>
<dbReference type="Pfam" id="PF12770">
    <property type="entry name" value="CHAT"/>
    <property type="match status" value="1"/>
</dbReference>